<dbReference type="SUPFAM" id="SSF52540">
    <property type="entry name" value="P-loop containing nucleoside triphosphate hydrolases"/>
    <property type="match status" value="1"/>
</dbReference>
<feature type="region of interest" description="Disordered" evidence="2">
    <location>
        <begin position="1"/>
        <end position="23"/>
    </location>
</feature>
<evidence type="ECO:0000256" key="2">
    <source>
        <dbReference type="SAM" id="MobiDB-lite"/>
    </source>
</evidence>
<evidence type="ECO:0000313" key="5">
    <source>
        <dbReference type="Proteomes" id="UP001149400"/>
    </source>
</evidence>
<dbReference type="EMBL" id="JAJUBC010000007">
    <property type="protein sequence ID" value="MDD1793152.1"/>
    <property type="molecule type" value="Genomic_DNA"/>
</dbReference>
<dbReference type="InterPro" id="IPR000212">
    <property type="entry name" value="DNA_helicase_UvrD/REP"/>
</dbReference>
<dbReference type="InterPro" id="IPR027785">
    <property type="entry name" value="UvrD-like_helicase_C"/>
</dbReference>
<name>A0ABT5R0V1_9GAMM</name>
<organism evidence="4 5">
    <name type="scientific">Enterovibrio gelatinilyticus</name>
    <dbReference type="NCBI Taxonomy" id="2899819"/>
    <lineage>
        <taxon>Bacteria</taxon>
        <taxon>Pseudomonadati</taxon>
        <taxon>Pseudomonadota</taxon>
        <taxon>Gammaproteobacteria</taxon>
        <taxon>Vibrionales</taxon>
        <taxon>Vibrionaceae</taxon>
        <taxon>Enterovibrio</taxon>
    </lineage>
</organism>
<dbReference type="InterPro" id="IPR027417">
    <property type="entry name" value="P-loop_NTPase"/>
</dbReference>
<comment type="caution">
    <text evidence="4">The sequence shown here is derived from an EMBL/GenBank/DDBJ whole genome shotgun (WGS) entry which is preliminary data.</text>
</comment>
<protein>
    <recommendedName>
        <fullName evidence="1">DNA 3'-5' helicase II</fullName>
    </recommendedName>
</protein>
<accession>A0ABT5R0V1</accession>
<reference evidence="4" key="1">
    <citation type="submission" date="2021-12" db="EMBL/GenBank/DDBJ databases">
        <title>Enterovibrio ZSDZ35 sp. nov. and Enterovibrio ZSDZ42 sp. nov., isolated from coastal seawater in Qingdao.</title>
        <authorList>
            <person name="Zhang P."/>
        </authorList>
    </citation>
    <scope>NUCLEOTIDE SEQUENCE</scope>
    <source>
        <strain evidence="4">ZSDZ42</strain>
    </source>
</reference>
<proteinExistence type="predicted"/>
<feature type="domain" description="UvrD-like helicase C-terminal" evidence="3">
    <location>
        <begin position="913"/>
        <end position="962"/>
    </location>
</feature>
<keyword evidence="4" id="KW-0067">ATP-binding</keyword>
<evidence type="ECO:0000259" key="3">
    <source>
        <dbReference type="Pfam" id="PF13538"/>
    </source>
</evidence>
<dbReference type="Pfam" id="PF13538">
    <property type="entry name" value="UvrD_C_2"/>
    <property type="match status" value="1"/>
</dbReference>
<keyword evidence="4" id="KW-0547">Nucleotide-binding</keyword>
<dbReference type="CDD" id="cd18809">
    <property type="entry name" value="SF1_C_RecD"/>
    <property type="match status" value="1"/>
</dbReference>
<sequence>MRQEWLLPSQMNEVSESTAQETKGAVEQELCQLEEMISKIDELRKRGAFGIDAQRRLQGYEEFRRHAVGKVITVETEKEGKLSFRVSQANSDFAMTSGNLATPLSPVGYLCRQAYLGFEGKSPAWGTYEVVEVRTLSRFFGQEAEDNILNYKSMERSVFPDLYSTDENMFHVSNLSKSLNNWFSRDQSSDSNQASTDDDNAEIESGVEFDTFESFDFFENFDSSNELLGEDDDYRSVNAMEDDQIDEYYGLSNYFYLNPTKEQLDVMCSSVSKGPMLIEGVAGSGKTCAALGRAKTLCDAAYGASDQVIESTTFFSQESSVGFVRTGELVQYLKATCLELGLAQLPICEYKELQHDLQQLRDVEQWSSRKSGDQQTSQSKYRYLTSLDYSFDSETTMEWLKLVDGYATQVIAERMIKVASSLRMPESLVLTPQLPYEDASALVDMCKDVYLQSVSMLAQHIQSNTSALGLDKIVLELNAVISRLENQLFDPQSKWISTGKGKWQKVQSRKQALSKLRSVNGTFIRYSKQERIQNFVVSNASDLKNLIRSSDVVKDQFGVTIEEAQSDIAWSESKDNEVSKSAVPHFSCEQGGKRYAVFIVEEEDIDFYAVKNELLVKVEGQIRPALTSNPFHAVLEKNAKAGVTKTTLAKELRRQLKNRLFNNLHFSDLYAAALALAEKSGEAVSLPAKRINNKQLADHDIDVILALAHVMSRSANIDTIKNLPSRLAEPTYYRSVFVDEVQDFTEIQIFLMGAQAHPDYNAVTMVGDMQQQLLSGKVRNIQSCFPYQTSVDSVLLKENKRQEKQPQLLATSHLFRALVQDDGRMAISNLDEMRRLSRVGGAKEFIDNTFESCDDDVVQVIKKLPRGRTIAVICPTNEMAVELESRLRDVLAAENFRQSYVAERVDLSKKYLVHFSSPQNIKGLEFDTVVLVGMERVDWNSQVDRNSVYVAVSRPRKQLVVIGDREQVPEHVIDCFAVEQV</sequence>
<dbReference type="Proteomes" id="UP001149400">
    <property type="component" value="Unassembled WGS sequence"/>
</dbReference>
<dbReference type="GO" id="GO:0005524">
    <property type="term" value="F:ATP binding"/>
    <property type="evidence" value="ECO:0007669"/>
    <property type="project" value="UniProtKB-KW"/>
</dbReference>
<evidence type="ECO:0000256" key="1">
    <source>
        <dbReference type="ARBA" id="ARBA00034923"/>
    </source>
</evidence>
<dbReference type="RefSeq" id="WP_274164016.1">
    <property type="nucleotide sequence ID" value="NZ_JAJUBC010000007.1"/>
</dbReference>
<feature type="compositionally biased region" description="Polar residues" evidence="2">
    <location>
        <begin position="9"/>
        <end position="21"/>
    </location>
</feature>
<dbReference type="PANTHER" id="PTHR11070:SF2">
    <property type="entry name" value="ATP-DEPENDENT DNA HELICASE SRS2"/>
    <property type="match status" value="1"/>
</dbReference>
<keyword evidence="5" id="KW-1185">Reference proteome</keyword>
<evidence type="ECO:0000313" key="4">
    <source>
        <dbReference type="EMBL" id="MDD1793152.1"/>
    </source>
</evidence>
<dbReference type="Gene3D" id="3.40.50.300">
    <property type="entry name" value="P-loop containing nucleotide triphosphate hydrolases"/>
    <property type="match status" value="2"/>
</dbReference>
<dbReference type="PANTHER" id="PTHR11070">
    <property type="entry name" value="UVRD / RECB / PCRA DNA HELICASE FAMILY MEMBER"/>
    <property type="match status" value="1"/>
</dbReference>
<gene>
    <name evidence="4" type="ORF">LRP50_08445</name>
</gene>